<keyword evidence="2" id="KW-0479">Metal-binding</keyword>
<evidence type="ECO:0000256" key="5">
    <source>
        <dbReference type="ARBA" id="ARBA00024029"/>
    </source>
</evidence>
<evidence type="ECO:0000256" key="4">
    <source>
        <dbReference type="ARBA" id="ARBA00022833"/>
    </source>
</evidence>
<dbReference type="Pfam" id="PF02633">
    <property type="entry name" value="Creatininase"/>
    <property type="match status" value="1"/>
</dbReference>
<dbReference type="GO" id="GO:0009231">
    <property type="term" value="P:riboflavin biosynthetic process"/>
    <property type="evidence" value="ECO:0007669"/>
    <property type="project" value="TreeGrafter"/>
</dbReference>
<reference evidence="6" key="1">
    <citation type="submission" date="2023-03" db="EMBL/GenBank/DDBJ databases">
        <title>Actinoallomurus iriomotensis NBRC 103681.</title>
        <authorList>
            <person name="Ichikawa N."/>
            <person name="Sato H."/>
            <person name="Tonouchi N."/>
        </authorList>
    </citation>
    <scope>NUCLEOTIDE SEQUENCE</scope>
    <source>
        <strain evidence="6">NBRC 103681</strain>
    </source>
</reference>
<evidence type="ECO:0000256" key="3">
    <source>
        <dbReference type="ARBA" id="ARBA00022801"/>
    </source>
</evidence>
<gene>
    <name evidence="6" type="ORF">Airi01_000170</name>
</gene>
<proteinExistence type="inferred from homology"/>
<dbReference type="GO" id="GO:0046872">
    <property type="term" value="F:metal ion binding"/>
    <property type="evidence" value="ECO:0007669"/>
    <property type="project" value="UniProtKB-KW"/>
</dbReference>
<organism evidence="6 7">
    <name type="scientific">Actinoallomurus iriomotensis</name>
    <dbReference type="NCBI Taxonomy" id="478107"/>
    <lineage>
        <taxon>Bacteria</taxon>
        <taxon>Bacillati</taxon>
        <taxon>Actinomycetota</taxon>
        <taxon>Actinomycetes</taxon>
        <taxon>Streptosporangiales</taxon>
        <taxon>Thermomonosporaceae</taxon>
        <taxon>Actinoallomurus</taxon>
    </lineage>
</organism>
<evidence type="ECO:0000313" key="7">
    <source>
        <dbReference type="Proteomes" id="UP001165135"/>
    </source>
</evidence>
<dbReference type="InterPro" id="IPR024087">
    <property type="entry name" value="Creatininase-like_sf"/>
</dbReference>
<comment type="similarity">
    <text evidence="5">Belongs to the creatininase superfamily.</text>
</comment>
<sequence length="253" mass="26163">MNAATRWAETDRERLAALAGEALVVLPIGSTEQHGPHLPTGTDALLAATVAERAADQAAETSPRPIVLAPPLPYGCSDHHLPFGGTLSVSTQTLTAVLTEVIRSAVAGGVRRLVIVNGHGGNTGVCHAAASTAAAHHPIAVAHVDYWRLVEPRDAATAQVSDIGPPVPGHAGAFETALVMAVRPDLVRPAPQRDSPPAPPAPPGLELHDATAWSSIDGYTDLPHRATSADGHARLDAVITALAERLVLLARTL</sequence>
<dbReference type="GO" id="GO:0016811">
    <property type="term" value="F:hydrolase activity, acting on carbon-nitrogen (but not peptide) bonds, in linear amides"/>
    <property type="evidence" value="ECO:0007669"/>
    <property type="project" value="TreeGrafter"/>
</dbReference>
<dbReference type="AlphaFoldDB" id="A0A9W6VKJ3"/>
<keyword evidence="3" id="KW-0378">Hydrolase</keyword>
<dbReference type="PANTHER" id="PTHR35005:SF1">
    <property type="entry name" value="2-AMINO-5-FORMYLAMINO-6-RIBOSYLAMINOPYRIMIDIN-4(3H)-ONE 5'-MONOPHOSPHATE DEFORMYLASE"/>
    <property type="match status" value="1"/>
</dbReference>
<comment type="cofactor">
    <cofactor evidence="1">
        <name>Zn(2+)</name>
        <dbReference type="ChEBI" id="CHEBI:29105"/>
    </cofactor>
</comment>
<dbReference type="InterPro" id="IPR003785">
    <property type="entry name" value="Creatininase/forma_Hydrolase"/>
</dbReference>
<evidence type="ECO:0000256" key="1">
    <source>
        <dbReference type="ARBA" id="ARBA00001947"/>
    </source>
</evidence>
<dbReference type="EMBL" id="BSTJ01000001">
    <property type="protein sequence ID" value="GLY71750.1"/>
    <property type="molecule type" value="Genomic_DNA"/>
</dbReference>
<dbReference type="Gene3D" id="3.40.50.10310">
    <property type="entry name" value="Creatininase"/>
    <property type="match status" value="1"/>
</dbReference>
<dbReference type="PANTHER" id="PTHR35005">
    <property type="entry name" value="3-DEHYDRO-SCYLLO-INOSOSE HYDROLASE"/>
    <property type="match status" value="1"/>
</dbReference>
<evidence type="ECO:0000256" key="2">
    <source>
        <dbReference type="ARBA" id="ARBA00022723"/>
    </source>
</evidence>
<dbReference type="SUPFAM" id="SSF102215">
    <property type="entry name" value="Creatininase"/>
    <property type="match status" value="1"/>
</dbReference>
<comment type="caution">
    <text evidence="6">The sequence shown here is derived from an EMBL/GenBank/DDBJ whole genome shotgun (WGS) entry which is preliminary data.</text>
</comment>
<dbReference type="RefSeq" id="WP_285616666.1">
    <property type="nucleotide sequence ID" value="NZ_BSTJ01000001.1"/>
</dbReference>
<accession>A0A9W6VKJ3</accession>
<protein>
    <submittedName>
        <fullName evidence="6">Creatinine amidohydrolase</fullName>
    </submittedName>
</protein>
<dbReference type="Proteomes" id="UP001165135">
    <property type="component" value="Unassembled WGS sequence"/>
</dbReference>
<evidence type="ECO:0000313" key="6">
    <source>
        <dbReference type="EMBL" id="GLY71750.1"/>
    </source>
</evidence>
<name>A0A9W6VKJ3_9ACTN</name>
<keyword evidence="4" id="KW-0862">Zinc</keyword>